<feature type="region of interest" description="Disordered" evidence="1">
    <location>
        <begin position="1"/>
        <end position="24"/>
    </location>
</feature>
<proteinExistence type="predicted"/>
<keyword evidence="3" id="KW-1185">Reference proteome</keyword>
<sequence>KGCRHNSLSSQGGPHSKTGSSTDVANAENARRCVQNGNISGAQMGTLYVKAFDVIDGIEGSNIPDIVDEGWDHNINRDKFEIIDHNSTQLNESHVTIAYEQRRTPEGDAYVERIANDWITNGSSLQPNDYKKLNRYLMPPNNVSIVGDQTIVMTDDETISSETPLMNGIYFTSFTSNTHNNGGRTTLQHKTQSTPLSTPLSTPNWFCFWRAESRLPYWVLRYLWSLTRVSLVGQSLERCIRFPLVWREGFNGLIGLLRRSLGDEHCWSSLLVWEQELEGFPISRLWSQTCHHLSSFPLLWAYPLI</sequence>
<evidence type="ECO:0000313" key="3">
    <source>
        <dbReference type="Proteomes" id="UP000728032"/>
    </source>
</evidence>
<feature type="non-terminal residue" evidence="2">
    <location>
        <position position="1"/>
    </location>
</feature>
<dbReference type="AlphaFoldDB" id="A0A7R9QPP1"/>
<feature type="non-terminal residue" evidence="2">
    <location>
        <position position="305"/>
    </location>
</feature>
<reference evidence="2" key="1">
    <citation type="submission" date="2020-11" db="EMBL/GenBank/DDBJ databases">
        <authorList>
            <person name="Tran Van P."/>
        </authorList>
    </citation>
    <scope>NUCLEOTIDE SEQUENCE</scope>
</reference>
<organism evidence="2">
    <name type="scientific">Oppiella nova</name>
    <dbReference type="NCBI Taxonomy" id="334625"/>
    <lineage>
        <taxon>Eukaryota</taxon>
        <taxon>Metazoa</taxon>
        <taxon>Ecdysozoa</taxon>
        <taxon>Arthropoda</taxon>
        <taxon>Chelicerata</taxon>
        <taxon>Arachnida</taxon>
        <taxon>Acari</taxon>
        <taxon>Acariformes</taxon>
        <taxon>Sarcoptiformes</taxon>
        <taxon>Oribatida</taxon>
        <taxon>Brachypylina</taxon>
        <taxon>Oppioidea</taxon>
        <taxon>Oppiidae</taxon>
        <taxon>Oppiella</taxon>
    </lineage>
</organism>
<dbReference type="OrthoDB" id="6522110at2759"/>
<dbReference type="EMBL" id="OC921258">
    <property type="protein sequence ID" value="CAD7653251.1"/>
    <property type="molecule type" value="Genomic_DNA"/>
</dbReference>
<name>A0A7R9QPP1_9ACAR</name>
<protein>
    <submittedName>
        <fullName evidence="2">Uncharacterized protein</fullName>
    </submittedName>
</protein>
<accession>A0A7R9QPP1</accession>
<evidence type="ECO:0000313" key="2">
    <source>
        <dbReference type="EMBL" id="CAD7653251.1"/>
    </source>
</evidence>
<dbReference type="Proteomes" id="UP000728032">
    <property type="component" value="Unassembled WGS sequence"/>
</dbReference>
<evidence type="ECO:0000256" key="1">
    <source>
        <dbReference type="SAM" id="MobiDB-lite"/>
    </source>
</evidence>
<gene>
    <name evidence="2" type="ORF">ONB1V03_LOCUS9908</name>
</gene>
<dbReference type="EMBL" id="CAJPVJ010006433">
    <property type="protein sequence ID" value="CAG2170438.1"/>
    <property type="molecule type" value="Genomic_DNA"/>
</dbReference>